<feature type="compositionally biased region" description="Basic and acidic residues" evidence="1">
    <location>
        <begin position="97"/>
        <end position="106"/>
    </location>
</feature>
<gene>
    <name evidence="2" type="ORF">LCGC14_1835740</name>
</gene>
<dbReference type="AlphaFoldDB" id="A0A0F9IU82"/>
<name>A0A0F9IU82_9ZZZZ</name>
<accession>A0A0F9IU82</accession>
<reference evidence="2" key="1">
    <citation type="journal article" date="2015" name="Nature">
        <title>Complex archaea that bridge the gap between prokaryotes and eukaryotes.</title>
        <authorList>
            <person name="Spang A."/>
            <person name="Saw J.H."/>
            <person name="Jorgensen S.L."/>
            <person name="Zaremba-Niedzwiedzka K."/>
            <person name="Martijn J."/>
            <person name="Lind A.E."/>
            <person name="van Eijk R."/>
            <person name="Schleper C."/>
            <person name="Guy L."/>
            <person name="Ettema T.J."/>
        </authorList>
    </citation>
    <scope>NUCLEOTIDE SEQUENCE</scope>
</reference>
<proteinExistence type="predicted"/>
<sequence length="106" mass="12184">MAVKLHIRKKYYKHSRKGRMPVSFHAKQPGGTGTDVHATLYMDPVLKKHKDLRKGLIRHEKEELRAWGSGKSGGHTIARRKEPKLTRDLGGTSGFWKEIEKRKRGN</sequence>
<dbReference type="EMBL" id="LAZR01018198">
    <property type="protein sequence ID" value="KKL97315.1"/>
    <property type="molecule type" value="Genomic_DNA"/>
</dbReference>
<organism evidence="2">
    <name type="scientific">marine sediment metagenome</name>
    <dbReference type="NCBI Taxonomy" id="412755"/>
    <lineage>
        <taxon>unclassified sequences</taxon>
        <taxon>metagenomes</taxon>
        <taxon>ecological metagenomes</taxon>
    </lineage>
</organism>
<evidence type="ECO:0000256" key="1">
    <source>
        <dbReference type="SAM" id="MobiDB-lite"/>
    </source>
</evidence>
<feature type="region of interest" description="Disordered" evidence="1">
    <location>
        <begin position="67"/>
        <end position="106"/>
    </location>
</feature>
<evidence type="ECO:0000313" key="2">
    <source>
        <dbReference type="EMBL" id="KKL97315.1"/>
    </source>
</evidence>
<protein>
    <submittedName>
        <fullName evidence="2">Uncharacterized protein</fullName>
    </submittedName>
</protein>
<comment type="caution">
    <text evidence="2">The sequence shown here is derived from an EMBL/GenBank/DDBJ whole genome shotgun (WGS) entry which is preliminary data.</text>
</comment>
<feature type="region of interest" description="Disordered" evidence="1">
    <location>
        <begin position="16"/>
        <end position="35"/>
    </location>
</feature>